<sequence length="192" mass="22611">MENLLKIINQYTPLDKQMEMELINIVTKRVIPAGEYLLKAGQISSSILFIEQGAVYYYKIDKEGKERVVHFTFEGDLFSDLESYSTGIPSNFYIKTLEPSIVYRLEKRHLDNFLEKDLRWERLMRLFMQDALIKIVGDKKNRGTLSNTEHYVKLVETYPDLLNRVPLYLIASYLNITPEGLSKIRRRIINKR</sequence>
<dbReference type="Pfam" id="PF00027">
    <property type="entry name" value="cNMP_binding"/>
    <property type="match status" value="1"/>
</dbReference>
<keyword evidence="3" id="KW-1185">Reference proteome</keyword>
<dbReference type="CDD" id="cd00038">
    <property type="entry name" value="CAP_ED"/>
    <property type="match status" value="1"/>
</dbReference>
<dbReference type="AlphaFoldDB" id="A0A915YJY5"/>
<dbReference type="EMBL" id="AP026867">
    <property type="protein sequence ID" value="BDS14594.1"/>
    <property type="molecule type" value="Genomic_DNA"/>
</dbReference>
<dbReference type="InterPro" id="IPR000595">
    <property type="entry name" value="cNMP-bd_dom"/>
</dbReference>
<evidence type="ECO:0000313" key="2">
    <source>
        <dbReference type="EMBL" id="BDS14594.1"/>
    </source>
</evidence>
<dbReference type="Proteomes" id="UP001060919">
    <property type="component" value="Chromosome"/>
</dbReference>
<reference evidence="2" key="1">
    <citation type="submission" date="2022-09" db="EMBL/GenBank/DDBJ databases">
        <title>Aureispira anguillicida sp. nov., isolated from Leptocephalus of Japanese eel Anguilla japonica.</title>
        <authorList>
            <person name="Yuasa K."/>
            <person name="Mekata T."/>
            <person name="Ikunari K."/>
        </authorList>
    </citation>
    <scope>NUCLEOTIDE SEQUENCE</scope>
    <source>
        <strain evidence="2">EL160426</strain>
    </source>
</reference>
<evidence type="ECO:0000313" key="3">
    <source>
        <dbReference type="Proteomes" id="UP001060919"/>
    </source>
</evidence>
<proteinExistence type="predicted"/>
<evidence type="ECO:0000259" key="1">
    <source>
        <dbReference type="PROSITE" id="PS50042"/>
    </source>
</evidence>
<protein>
    <submittedName>
        <fullName evidence="2">Crp/Fnr family transcriptional regulator</fullName>
    </submittedName>
</protein>
<feature type="domain" description="Cyclic nucleotide-binding" evidence="1">
    <location>
        <begin position="10"/>
        <end position="114"/>
    </location>
</feature>
<gene>
    <name evidence="2" type="ORF">AsAng_0053750</name>
</gene>
<accession>A0A915YJY5</accession>
<dbReference type="InterPro" id="IPR018490">
    <property type="entry name" value="cNMP-bd_dom_sf"/>
</dbReference>
<dbReference type="KEGG" id="aup:AsAng_0053750"/>
<dbReference type="SUPFAM" id="SSF51206">
    <property type="entry name" value="cAMP-binding domain-like"/>
    <property type="match status" value="1"/>
</dbReference>
<dbReference type="SMART" id="SM00100">
    <property type="entry name" value="cNMP"/>
    <property type="match status" value="1"/>
</dbReference>
<dbReference type="Gene3D" id="2.60.120.10">
    <property type="entry name" value="Jelly Rolls"/>
    <property type="match status" value="1"/>
</dbReference>
<organism evidence="2 3">
    <name type="scientific">Aureispira anguillae</name>
    <dbReference type="NCBI Taxonomy" id="2864201"/>
    <lineage>
        <taxon>Bacteria</taxon>
        <taxon>Pseudomonadati</taxon>
        <taxon>Bacteroidota</taxon>
        <taxon>Saprospiria</taxon>
        <taxon>Saprospirales</taxon>
        <taxon>Saprospiraceae</taxon>
        <taxon>Aureispira</taxon>
    </lineage>
</organism>
<dbReference type="PROSITE" id="PS50042">
    <property type="entry name" value="CNMP_BINDING_3"/>
    <property type="match status" value="1"/>
</dbReference>
<dbReference type="InterPro" id="IPR014710">
    <property type="entry name" value="RmlC-like_jellyroll"/>
</dbReference>
<name>A0A915YJY5_9BACT</name>
<dbReference type="RefSeq" id="WP_264789813.1">
    <property type="nucleotide sequence ID" value="NZ_AP026867.1"/>
</dbReference>